<organism evidence="3 4">
    <name type="scientific">Helobdella robusta</name>
    <name type="common">Californian leech</name>
    <dbReference type="NCBI Taxonomy" id="6412"/>
    <lineage>
        <taxon>Eukaryota</taxon>
        <taxon>Metazoa</taxon>
        <taxon>Spiralia</taxon>
        <taxon>Lophotrochozoa</taxon>
        <taxon>Annelida</taxon>
        <taxon>Clitellata</taxon>
        <taxon>Hirudinea</taxon>
        <taxon>Rhynchobdellida</taxon>
        <taxon>Glossiphoniidae</taxon>
        <taxon>Helobdella</taxon>
    </lineage>
</organism>
<dbReference type="EMBL" id="KB097605">
    <property type="protein sequence ID" value="ESN93498.1"/>
    <property type="molecule type" value="Genomic_DNA"/>
</dbReference>
<dbReference type="HOGENOM" id="CLU_2266635_0_0_1"/>
<dbReference type="EnsemblMetazoa" id="HelroT180815">
    <property type="protein sequence ID" value="HelroP180815"/>
    <property type="gene ID" value="HelroG180815"/>
</dbReference>
<reference evidence="2 4" key="2">
    <citation type="journal article" date="2013" name="Nature">
        <title>Insights into bilaterian evolution from three spiralian genomes.</title>
        <authorList>
            <person name="Simakov O."/>
            <person name="Marletaz F."/>
            <person name="Cho S.J."/>
            <person name="Edsinger-Gonzales E."/>
            <person name="Havlak P."/>
            <person name="Hellsten U."/>
            <person name="Kuo D.H."/>
            <person name="Larsson T."/>
            <person name="Lv J."/>
            <person name="Arendt D."/>
            <person name="Savage R."/>
            <person name="Osoegawa K."/>
            <person name="de Jong P."/>
            <person name="Grimwood J."/>
            <person name="Chapman J.A."/>
            <person name="Shapiro H."/>
            <person name="Aerts A."/>
            <person name="Otillar R.P."/>
            <person name="Terry A.Y."/>
            <person name="Boore J.L."/>
            <person name="Grigoriev I.V."/>
            <person name="Lindberg D.R."/>
            <person name="Seaver E.C."/>
            <person name="Weisblat D.A."/>
            <person name="Putnam N.H."/>
            <person name="Rokhsar D.S."/>
        </authorList>
    </citation>
    <scope>NUCLEOTIDE SEQUENCE</scope>
</reference>
<keyword evidence="1" id="KW-0732">Signal</keyword>
<dbReference type="GeneID" id="20207863"/>
<evidence type="ECO:0000313" key="2">
    <source>
        <dbReference type="EMBL" id="ESN93498.1"/>
    </source>
</evidence>
<sequence length="103" mass="10188">MNKIVLSCLVVAALAEIGFSATSSSTSTATSATTTTVSAAASTTRAAGGTTVSGTVTGAMQAVTTTQATTTPQKILPNGTQGLFMTLPDLLDGPDLLDDNHGL</sequence>
<dbReference type="Proteomes" id="UP000015101">
    <property type="component" value="Unassembled WGS sequence"/>
</dbReference>
<protein>
    <submittedName>
        <fullName evidence="2 3">Uncharacterized protein</fullName>
    </submittedName>
</protein>
<evidence type="ECO:0000313" key="4">
    <source>
        <dbReference type="Proteomes" id="UP000015101"/>
    </source>
</evidence>
<dbReference type="AlphaFoldDB" id="T1FGB4"/>
<dbReference type="KEGG" id="hro:HELRODRAFT_180815"/>
<name>T1FGB4_HELRO</name>
<feature type="signal peptide" evidence="1">
    <location>
        <begin position="1"/>
        <end position="20"/>
    </location>
</feature>
<reference evidence="3" key="3">
    <citation type="submission" date="2015-06" db="UniProtKB">
        <authorList>
            <consortium name="EnsemblMetazoa"/>
        </authorList>
    </citation>
    <scope>IDENTIFICATION</scope>
</reference>
<keyword evidence="4" id="KW-1185">Reference proteome</keyword>
<gene>
    <name evidence="3" type="primary">20207863</name>
    <name evidence="2" type="ORF">HELRODRAFT_180815</name>
</gene>
<reference evidence="4" key="1">
    <citation type="submission" date="2012-12" db="EMBL/GenBank/DDBJ databases">
        <authorList>
            <person name="Hellsten U."/>
            <person name="Grimwood J."/>
            <person name="Chapman J.A."/>
            <person name="Shapiro H."/>
            <person name="Aerts A."/>
            <person name="Otillar R.P."/>
            <person name="Terry A.Y."/>
            <person name="Boore J.L."/>
            <person name="Simakov O."/>
            <person name="Marletaz F."/>
            <person name="Cho S.-J."/>
            <person name="Edsinger-Gonzales E."/>
            <person name="Havlak P."/>
            <person name="Kuo D.-H."/>
            <person name="Larsson T."/>
            <person name="Lv J."/>
            <person name="Arendt D."/>
            <person name="Savage R."/>
            <person name="Osoegawa K."/>
            <person name="de Jong P."/>
            <person name="Lindberg D.R."/>
            <person name="Seaver E.C."/>
            <person name="Weisblat D.A."/>
            <person name="Putnam N.H."/>
            <person name="Grigoriev I.V."/>
            <person name="Rokhsar D.S."/>
        </authorList>
    </citation>
    <scope>NUCLEOTIDE SEQUENCE</scope>
</reference>
<dbReference type="EMBL" id="AMQM01007382">
    <property type="status" value="NOT_ANNOTATED_CDS"/>
    <property type="molecule type" value="Genomic_DNA"/>
</dbReference>
<dbReference type="RefSeq" id="XP_009028362.1">
    <property type="nucleotide sequence ID" value="XM_009030114.1"/>
</dbReference>
<evidence type="ECO:0000256" key="1">
    <source>
        <dbReference type="SAM" id="SignalP"/>
    </source>
</evidence>
<feature type="chain" id="PRO_5010980705" evidence="1">
    <location>
        <begin position="21"/>
        <end position="103"/>
    </location>
</feature>
<proteinExistence type="predicted"/>
<dbReference type="CTD" id="20207863"/>
<evidence type="ECO:0000313" key="3">
    <source>
        <dbReference type="EnsemblMetazoa" id="HelroP180815"/>
    </source>
</evidence>
<dbReference type="InParanoid" id="T1FGB4"/>
<accession>T1FGB4</accession>